<reference evidence="11" key="1">
    <citation type="submission" date="2024-04" db="EMBL/GenBank/DDBJ databases">
        <authorList>
            <consortium name="Molecular Ecology Group"/>
        </authorList>
    </citation>
    <scope>NUCLEOTIDE SEQUENCE</scope>
</reference>
<keyword evidence="8" id="KW-0675">Receptor</keyword>
<feature type="transmembrane region" description="Helical" evidence="10">
    <location>
        <begin position="142"/>
        <end position="163"/>
    </location>
</feature>
<protein>
    <submittedName>
        <fullName evidence="11">Uncharacterized protein</fullName>
    </submittedName>
</protein>
<keyword evidence="7 10" id="KW-0472">Membrane</keyword>
<evidence type="ECO:0000256" key="10">
    <source>
        <dbReference type="SAM" id="Phobius"/>
    </source>
</evidence>
<dbReference type="PANTHER" id="PTHR21137">
    <property type="entry name" value="ODORANT RECEPTOR"/>
    <property type="match status" value="1"/>
</dbReference>
<dbReference type="GO" id="GO:0005886">
    <property type="term" value="C:plasma membrane"/>
    <property type="evidence" value="ECO:0007669"/>
    <property type="project" value="UniProtKB-SubCell"/>
</dbReference>
<dbReference type="EMBL" id="OZ034825">
    <property type="protein sequence ID" value="CAL1680768.1"/>
    <property type="molecule type" value="Genomic_DNA"/>
</dbReference>
<gene>
    <name evidence="11" type="ORF">LPLAT_LOCUS6733</name>
</gene>
<dbReference type="PANTHER" id="PTHR21137:SF35">
    <property type="entry name" value="ODORANT RECEPTOR 19A-RELATED"/>
    <property type="match status" value="1"/>
</dbReference>
<keyword evidence="3" id="KW-0716">Sensory transduction</keyword>
<dbReference type="AlphaFoldDB" id="A0AAV2NLV0"/>
<dbReference type="GO" id="GO:0004984">
    <property type="term" value="F:olfactory receptor activity"/>
    <property type="evidence" value="ECO:0007669"/>
    <property type="project" value="InterPro"/>
</dbReference>
<evidence type="ECO:0000313" key="12">
    <source>
        <dbReference type="Proteomes" id="UP001497644"/>
    </source>
</evidence>
<keyword evidence="2" id="KW-1003">Cell membrane</keyword>
<evidence type="ECO:0000256" key="2">
    <source>
        <dbReference type="ARBA" id="ARBA00022475"/>
    </source>
</evidence>
<evidence type="ECO:0000256" key="8">
    <source>
        <dbReference type="ARBA" id="ARBA00023170"/>
    </source>
</evidence>
<evidence type="ECO:0000256" key="7">
    <source>
        <dbReference type="ARBA" id="ARBA00023136"/>
    </source>
</evidence>
<feature type="transmembrane region" description="Helical" evidence="10">
    <location>
        <begin position="83"/>
        <end position="105"/>
    </location>
</feature>
<keyword evidence="4 10" id="KW-0812">Transmembrane</keyword>
<evidence type="ECO:0000256" key="3">
    <source>
        <dbReference type="ARBA" id="ARBA00022606"/>
    </source>
</evidence>
<dbReference type="Pfam" id="PF02949">
    <property type="entry name" value="7tm_6"/>
    <property type="match status" value="1"/>
</dbReference>
<evidence type="ECO:0000256" key="5">
    <source>
        <dbReference type="ARBA" id="ARBA00022725"/>
    </source>
</evidence>
<keyword evidence="6 10" id="KW-1133">Transmembrane helix</keyword>
<proteinExistence type="predicted"/>
<organism evidence="11 12">
    <name type="scientific">Lasius platythorax</name>
    <dbReference type="NCBI Taxonomy" id="488582"/>
    <lineage>
        <taxon>Eukaryota</taxon>
        <taxon>Metazoa</taxon>
        <taxon>Ecdysozoa</taxon>
        <taxon>Arthropoda</taxon>
        <taxon>Hexapoda</taxon>
        <taxon>Insecta</taxon>
        <taxon>Pterygota</taxon>
        <taxon>Neoptera</taxon>
        <taxon>Endopterygota</taxon>
        <taxon>Hymenoptera</taxon>
        <taxon>Apocrita</taxon>
        <taxon>Aculeata</taxon>
        <taxon>Formicoidea</taxon>
        <taxon>Formicidae</taxon>
        <taxon>Formicinae</taxon>
        <taxon>Lasius</taxon>
        <taxon>Lasius</taxon>
    </lineage>
</organism>
<comment type="subcellular location">
    <subcellularLocation>
        <location evidence="1">Cell membrane</location>
        <topology evidence="1">Multi-pass membrane protein</topology>
    </subcellularLocation>
</comment>
<evidence type="ECO:0000256" key="9">
    <source>
        <dbReference type="ARBA" id="ARBA00023224"/>
    </source>
</evidence>
<name>A0AAV2NLV0_9HYME</name>
<sequence>MENYIQQAKSEEKNIIQKYIDKCKLFYIITLSWITITAVAIVFGPLLLPQPFPIEVQYPFYVGQQPLKTVIYLHHAMVVYQSYVQVCSNVFVAVLLWFVAARFEILSYKFRKVRSFPEFKICIQLHQRLLRYAKDVTMTVRYIALSSIGFSTVAVVFSALTFLSRQPLTVKAQFLTVGASSLIEVFVCAWPADYVLSTSNNVGHAVYESLWYKKEISLQKELLYVVSRCQQPVSVTVPCMLPTLSLNYYASYLSTTFSYLTTFRVIFAVEDGLEI</sequence>
<dbReference type="GO" id="GO:0007165">
    <property type="term" value="P:signal transduction"/>
    <property type="evidence" value="ECO:0007669"/>
    <property type="project" value="UniProtKB-KW"/>
</dbReference>
<keyword evidence="5" id="KW-0552">Olfaction</keyword>
<evidence type="ECO:0000256" key="4">
    <source>
        <dbReference type="ARBA" id="ARBA00022692"/>
    </source>
</evidence>
<feature type="transmembrane region" description="Helical" evidence="10">
    <location>
        <begin position="25"/>
        <end position="48"/>
    </location>
</feature>
<evidence type="ECO:0000313" key="11">
    <source>
        <dbReference type="EMBL" id="CAL1680768.1"/>
    </source>
</evidence>
<dbReference type="GO" id="GO:0005549">
    <property type="term" value="F:odorant binding"/>
    <property type="evidence" value="ECO:0007669"/>
    <property type="project" value="InterPro"/>
</dbReference>
<keyword evidence="9" id="KW-0807">Transducer</keyword>
<evidence type="ECO:0000256" key="6">
    <source>
        <dbReference type="ARBA" id="ARBA00022989"/>
    </source>
</evidence>
<keyword evidence="12" id="KW-1185">Reference proteome</keyword>
<dbReference type="InterPro" id="IPR004117">
    <property type="entry name" value="7tm6_olfct_rcpt"/>
</dbReference>
<evidence type="ECO:0000256" key="1">
    <source>
        <dbReference type="ARBA" id="ARBA00004651"/>
    </source>
</evidence>
<accession>A0AAV2NLV0</accession>
<dbReference type="Proteomes" id="UP001497644">
    <property type="component" value="Chromosome 2"/>
</dbReference>